<dbReference type="InterPro" id="IPR043912">
    <property type="entry name" value="DUF5765"/>
</dbReference>
<evidence type="ECO:0000313" key="2">
    <source>
        <dbReference type="EMBL" id="TCO69274.1"/>
    </source>
</evidence>
<keyword evidence="1" id="KW-0472">Membrane</keyword>
<evidence type="ECO:0000256" key="1">
    <source>
        <dbReference type="SAM" id="Phobius"/>
    </source>
</evidence>
<dbReference type="AlphaFoldDB" id="A0A4R2K999"/>
<name>A0A4R2K999_9RHOB</name>
<dbReference type="RefSeq" id="WP_165905377.1">
    <property type="nucleotide sequence ID" value="NZ_SLWW01000016.1"/>
</dbReference>
<comment type="caution">
    <text evidence="2">The sequence shown here is derived from an EMBL/GenBank/DDBJ whole genome shotgun (WGS) entry which is preliminary data.</text>
</comment>
<feature type="transmembrane region" description="Helical" evidence="1">
    <location>
        <begin position="206"/>
        <end position="226"/>
    </location>
</feature>
<evidence type="ECO:0000313" key="3">
    <source>
        <dbReference type="Proteomes" id="UP000295142"/>
    </source>
</evidence>
<sequence>MCWNTGVTVTMVGLGAAATVIAARRGEPAAIWATLGYFTLMETLQAAGYAVVDQCGDPANRTVTLLSYLHIAFQPFFINAFAMALVGHAVPPATRRAVWAICAASAAVMVFQLVPVQALGRCMPGEVLCGPGLCTISGEWHIGWEVPLNGLFSPLSDALGFSANFPTYLIAVFLVPLAYGAWRFVLFHAAFGPFLATLLTDNPNEMPAVWCLFSIGLVLVGMCPPIRQRMAGPRAA</sequence>
<keyword evidence="1" id="KW-1133">Transmembrane helix</keyword>
<feature type="transmembrane region" description="Helical" evidence="1">
    <location>
        <begin position="97"/>
        <end position="114"/>
    </location>
</feature>
<feature type="transmembrane region" description="Helical" evidence="1">
    <location>
        <begin position="71"/>
        <end position="90"/>
    </location>
</feature>
<keyword evidence="3" id="KW-1185">Reference proteome</keyword>
<dbReference type="EMBL" id="SLWW01000016">
    <property type="protein sequence ID" value="TCO69274.1"/>
    <property type="molecule type" value="Genomic_DNA"/>
</dbReference>
<keyword evidence="1" id="KW-0812">Transmembrane</keyword>
<feature type="transmembrane region" description="Helical" evidence="1">
    <location>
        <begin position="6"/>
        <end position="23"/>
    </location>
</feature>
<protein>
    <submittedName>
        <fullName evidence="2">Uncharacterized protein</fullName>
    </submittedName>
</protein>
<proteinExistence type="predicted"/>
<accession>A0A4R2K999</accession>
<gene>
    <name evidence="2" type="ORF">EV655_1162</name>
</gene>
<feature type="transmembrane region" description="Helical" evidence="1">
    <location>
        <begin position="30"/>
        <end position="51"/>
    </location>
</feature>
<dbReference type="Pfam" id="PF19069">
    <property type="entry name" value="DUF5765"/>
    <property type="match status" value="1"/>
</dbReference>
<dbReference type="Proteomes" id="UP000295142">
    <property type="component" value="Unassembled WGS sequence"/>
</dbReference>
<organism evidence="2 3">
    <name type="scientific">Rhodovulum euryhalinum</name>
    <dbReference type="NCBI Taxonomy" id="35805"/>
    <lineage>
        <taxon>Bacteria</taxon>
        <taxon>Pseudomonadati</taxon>
        <taxon>Pseudomonadota</taxon>
        <taxon>Alphaproteobacteria</taxon>
        <taxon>Rhodobacterales</taxon>
        <taxon>Paracoccaceae</taxon>
        <taxon>Rhodovulum</taxon>
    </lineage>
</organism>
<reference evidence="2 3" key="1">
    <citation type="submission" date="2019-03" db="EMBL/GenBank/DDBJ databases">
        <title>Genomic Encyclopedia of Type Strains, Phase IV (KMG-IV): sequencing the most valuable type-strain genomes for metagenomic binning, comparative biology and taxonomic classification.</title>
        <authorList>
            <person name="Goeker M."/>
        </authorList>
    </citation>
    <scope>NUCLEOTIDE SEQUENCE [LARGE SCALE GENOMIC DNA]</scope>
    <source>
        <strain evidence="2 3">DSM 4868</strain>
    </source>
</reference>